<keyword evidence="2" id="KW-1185">Reference proteome</keyword>
<evidence type="ECO:0000313" key="1">
    <source>
        <dbReference type="EMBL" id="KAK7556785.1"/>
    </source>
</evidence>
<proteinExistence type="predicted"/>
<protein>
    <submittedName>
        <fullName evidence="1">Uncharacterized protein</fullName>
    </submittedName>
</protein>
<sequence>MPQKGRRYSSDKRTQPGPLHSLFIGALRKSRGCYPPQPRRLLARVMSACPKRRHLSTAGQRLGQTAYICRMQKQTTFIPSGCQSSTHSLFHVMHSQRSTCQGTVSKRGMASGKPVVSQTFVEHRTPRSLATYSRTTNKHRNDLQSNEKQSWCFYSSKRAMTQLAATLRYLRGPARGRNAPLVGMYPDLHRRAGLLQDGLAPRS</sequence>
<name>A0ABR1MTY5_9PEZI</name>
<comment type="caution">
    <text evidence="1">The sequence shown here is derived from an EMBL/GenBank/DDBJ whole genome shotgun (WGS) entry which is preliminary data.</text>
</comment>
<dbReference type="Proteomes" id="UP001365128">
    <property type="component" value="Unassembled WGS sequence"/>
</dbReference>
<organism evidence="1 2">
    <name type="scientific">Phyllosticta citricarpa</name>
    <dbReference type="NCBI Taxonomy" id="55181"/>
    <lineage>
        <taxon>Eukaryota</taxon>
        <taxon>Fungi</taxon>
        <taxon>Dikarya</taxon>
        <taxon>Ascomycota</taxon>
        <taxon>Pezizomycotina</taxon>
        <taxon>Dothideomycetes</taxon>
        <taxon>Dothideomycetes incertae sedis</taxon>
        <taxon>Botryosphaeriales</taxon>
        <taxon>Phyllostictaceae</taxon>
        <taxon>Phyllosticta</taxon>
    </lineage>
</organism>
<evidence type="ECO:0000313" key="2">
    <source>
        <dbReference type="Proteomes" id="UP001365128"/>
    </source>
</evidence>
<dbReference type="EMBL" id="JBBPDW010000001">
    <property type="protein sequence ID" value="KAK7556785.1"/>
    <property type="molecule type" value="Genomic_DNA"/>
</dbReference>
<accession>A0ABR1MTY5</accession>
<reference evidence="1 2" key="1">
    <citation type="submission" date="2024-04" db="EMBL/GenBank/DDBJ databases">
        <title>Phyllosticta paracitricarpa is synonymous to the EU quarantine fungus P. citricarpa based on phylogenomic analyses.</title>
        <authorList>
            <consortium name="Lawrence Berkeley National Laboratory"/>
            <person name="Van Ingen-Buijs V.A."/>
            <person name="Van Westerhoven A.C."/>
            <person name="Haridas S."/>
            <person name="Skiadas P."/>
            <person name="Martin F."/>
            <person name="Groenewald J.Z."/>
            <person name="Crous P.W."/>
            <person name="Seidl M.F."/>
        </authorList>
    </citation>
    <scope>NUCLEOTIDE SEQUENCE [LARGE SCALE GENOMIC DNA]</scope>
    <source>
        <strain evidence="1 2">CBS 122670</strain>
    </source>
</reference>
<gene>
    <name evidence="1" type="ORF">IWX46DRAFT_576975</name>
</gene>